<proteinExistence type="predicted"/>
<accession>A0AAV4DZW8</accession>
<reference evidence="1 2" key="1">
    <citation type="journal article" date="2021" name="Elife">
        <title>Chloroplast acquisition without the gene transfer in kleptoplastic sea slugs, Plakobranchus ocellatus.</title>
        <authorList>
            <person name="Maeda T."/>
            <person name="Takahashi S."/>
            <person name="Yoshida T."/>
            <person name="Shimamura S."/>
            <person name="Takaki Y."/>
            <person name="Nagai Y."/>
            <person name="Toyoda A."/>
            <person name="Suzuki Y."/>
            <person name="Arimoto A."/>
            <person name="Ishii H."/>
            <person name="Satoh N."/>
            <person name="Nishiyama T."/>
            <person name="Hasebe M."/>
            <person name="Maruyama T."/>
            <person name="Minagawa J."/>
            <person name="Obokata J."/>
            <person name="Shigenobu S."/>
        </authorList>
    </citation>
    <scope>NUCLEOTIDE SEQUENCE [LARGE SCALE GENOMIC DNA]</scope>
</reference>
<evidence type="ECO:0000313" key="1">
    <source>
        <dbReference type="EMBL" id="GFO49611.1"/>
    </source>
</evidence>
<organism evidence="1 2">
    <name type="scientific">Plakobranchus ocellatus</name>
    <dbReference type="NCBI Taxonomy" id="259542"/>
    <lineage>
        <taxon>Eukaryota</taxon>
        <taxon>Metazoa</taxon>
        <taxon>Spiralia</taxon>
        <taxon>Lophotrochozoa</taxon>
        <taxon>Mollusca</taxon>
        <taxon>Gastropoda</taxon>
        <taxon>Heterobranchia</taxon>
        <taxon>Euthyneura</taxon>
        <taxon>Panpulmonata</taxon>
        <taxon>Sacoglossa</taxon>
        <taxon>Placobranchoidea</taxon>
        <taxon>Plakobranchidae</taxon>
        <taxon>Plakobranchus</taxon>
    </lineage>
</organism>
<gene>
    <name evidence="1" type="ORF">PoB_007611600</name>
</gene>
<protein>
    <recommendedName>
        <fullName evidence="3">MULE transposase domain-containing protein</fullName>
    </recommendedName>
</protein>
<dbReference type="AlphaFoldDB" id="A0AAV4DZW8"/>
<comment type="caution">
    <text evidence="1">The sequence shown here is derived from an EMBL/GenBank/DDBJ whole genome shotgun (WGS) entry which is preliminary data.</text>
</comment>
<evidence type="ECO:0008006" key="3">
    <source>
        <dbReference type="Google" id="ProtNLM"/>
    </source>
</evidence>
<sequence>MKGSLVSAQPLRLSLDVSYHHATQEGDTGEEERRPLPVYILQRNLHDNGTVDYDEDEAADYDDDAVDKDGHFVSTEPDILSGGKSLPLGRFLETEKVIEILQRTSVNDTLSEVPRGLLPRIKASCVCETKPQVIDKIKEEVIVKKVGEIYCSNKDVLEGPSNRRQIYNIKARSQTKGQVIPKANFADQVSALEELQHTMPFVKLIVRQYKKVLSVILYTEEKILDIKRFCCPPVTAKSTVLGFDKTFNLPNVHVTVSVYKCLAVKRRSTNDHPIFCGPLLFHGNSDKDTFFLFLHHLFGQLMDCPQVPILGSDDEKALKHAMALAFPQAARLTCTRHLKQNFSHTLADKVGLPSQERQRFNTQIFGDNGIIAMGPITWTLLTGFNTWLKAQRTALYKNW</sequence>
<dbReference type="Proteomes" id="UP000735302">
    <property type="component" value="Unassembled WGS sequence"/>
</dbReference>
<evidence type="ECO:0000313" key="2">
    <source>
        <dbReference type="Proteomes" id="UP000735302"/>
    </source>
</evidence>
<dbReference type="EMBL" id="BLXT01008494">
    <property type="protein sequence ID" value="GFO49611.1"/>
    <property type="molecule type" value="Genomic_DNA"/>
</dbReference>
<name>A0AAV4DZW8_9GAST</name>
<keyword evidence="2" id="KW-1185">Reference proteome</keyword>